<evidence type="ECO:0000313" key="1">
    <source>
        <dbReference type="EMBL" id="VDN49246.1"/>
    </source>
</evidence>
<accession>A0A3P7S342</accession>
<proteinExistence type="predicted"/>
<gene>
    <name evidence="1" type="ORF">PATL70BA_3320</name>
</gene>
<dbReference type="Proteomes" id="UP000279029">
    <property type="component" value="Chromosome"/>
</dbReference>
<evidence type="ECO:0000313" key="2">
    <source>
        <dbReference type="Proteomes" id="UP000279029"/>
    </source>
</evidence>
<dbReference type="EMBL" id="LR130778">
    <property type="protein sequence ID" value="VDN49246.1"/>
    <property type="molecule type" value="Genomic_DNA"/>
</dbReference>
<reference evidence="1 2" key="1">
    <citation type="submission" date="2018-09" db="EMBL/GenBank/DDBJ databases">
        <authorList>
            <person name="Postec A."/>
        </authorList>
    </citation>
    <scope>NUCLEOTIDE SEQUENCE [LARGE SCALE GENOMIC DNA]</scope>
    <source>
        <strain evidence="1">70B-A</strain>
    </source>
</reference>
<name>A0A3P7S342_9FIRM</name>
<dbReference type="AlphaFoldDB" id="A0A3P7S342"/>
<protein>
    <submittedName>
        <fullName evidence="1">Uncharacterized protein</fullName>
    </submittedName>
</protein>
<keyword evidence="2" id="KW-1185">Reference proteome</keyword>
<dbReference type="OrthoDB" id="9779761at2"/>
<dbReference type="RefSeq" id="WP_125138247.1">
    <property type="nucleotide sequence ID" value="NZ_LR130778.1"/>
</dbReference>
<sequence>MSKFKYKIEYINNNKNADKLFKAFLEHCELNEIKPTKLFTIKEIADALPRGTSGVSNYSTYGFSLMSMMSNQKSRDYFMFLNADMTKIFTEHCKNNHDRDNYLWRKMYLKEQCKINPEYWELLD</sequence>
<dbReference type="KEGG" id="cbar:PATL70BA_3320"/>
<organism evidence="1 2">
    <name type="scientific">Petrocella atlantisensis</name>
    <dbReference type="NCBI Taxonomy" id="2173034"/>
    <lineage>
        <taxon>Bacteria</taxon>
        <taxon>Bacillati</taxon>
        <taxon>Bacillota</taxon>
        <taxon>Clostridia</taxon>
        <taxon>Lachnospirales</taxon>
        <taxon>Vallitaleaceae</taxon>
        <taxon>Petrocella</taxon>
    </lineage>
</organism>